<reference evidence="2 3" key="1">
    <citation type="submission" date="2020-02" db="EMBL/GenBank/DDBJ databases">
        <authorList>
            <person name="Ferguson B K."/>
        </authorList>
    </citation>
    <scope>NUCLEOTIDE SEQUENCE [LARGE SCALE GENOMIC DNA]</scope>
</reference>
<feature type="compositionally biased region" description="Low complexity" evidence="1">
    <location>
        <begin position="161"/>
        <end position="187"/>
    </location>
</feature>
<gene>
    <name evidence="2" type="ORF">TBRA_LOCUS8125</name>
</gene>
<proteinExistence type="predicted"/>
<evidence type="ECO:0000256" key="1">
    <source>
        <dbReference type="SAM" id="MobiDB-lite"/>
    </source>
</evidence>
<feature type="compositionally biased region" description="Basic and acidic residues" evidence="1">
    <location>
        <begin position="189"/>
        <end position="199"/>
    </location>
</feature>
<accession>A0A6H5IE56</accession>
<name>A0A6H5IE56_9HYME</name>
<dbReference type="EMBL" id="CADCXV010000813">
    <property type="protein sequence ID" value="CAB0036249.1"/>
    <property type="molecule type" value="Genomic_DNA"/>
</dbReference>
<organism evidence="2 3">
    <name type="scientific">Trichogramma brassicae</name>
    <dbReference type="NCBI Taxonomy" id="86971"/>
    <lineage>
        <taxon>Eukaryota</taxon>
        <taxon>Metazoa</taxon>
        <taxon>Ecdysozoa</taxon>
        <taxon>Arthropoda</taxon>
        <taxon>Hexapoda</taxon>
        <taxon>Insecta</taxon>
        <taxon>Pterygota</taxon>
        <taxon>Neoptera</taxon>
        <taxon>Endopterygota</taxon>
        <taxon>Hymenoptera</taxon>
        <taxon>Apocrita</taxon>
        <taxon>Proctotrupomorpha</taxon>
        <taxon>Chalcidoidea</taxon>
        <taxon>Trichogrammatidae</taxon>
        <taxon>Trichogramma</taxon>
    </lineage>
</organism>
<keyword evidence="3" id="KW-1185">Reference proteome</keyword>
<evidence type="ECO:0000313" key="3">
    <source>
        <dbReference type="Proteomes" id="UP000479190"/>
    </source>
</evidence>
<feature type="compositionally biased region" description="Basic and acidic residues" evidence="1">
    <location>
        <begin position="144"/>
        <end position="160"/>
    </location>
</feature>
<dbReference type="Proteomes" id="UP000479190">
    <property type="component" value="Unassembled WGS sequence"/>
</dbReference>
<evidence type="ECO:0000313" key="2">
    <source>
        <dbReference type="EMBL" id="CAB0036249.1"/>
    </source>
</evidence>
<sequence length="215" mass="23717">MVGNQLIIRMEKDKNKKAKLKKASWEPPCDCDVIEIKRPSGNKGPRITNAGDNNQILFRVHSRGHLNKKDDPHYRPQAVAYKVQKKKKSSVCSVECQKRRITSPPTTDQQIGRLRGRSLPQGHGLSAARRADLAGGLHRPHNRVQRERLHAAREEAERRQGQQGQEAESRGGAAHAPGGPEAGPGRPRQAREDTAEPVHEAGSLGQEEDGGLRQG</sequence>
<feature type="region of interest" description="Disordered" evidence="1">
    <location>
        <begin position="97"/>
        <end position="215"/>
    </location>
</feature>
<dbReference type="OrthoDB" id="7685423at2759"/>
<dbReference type="AlphaFoldDB" id="A0A6H5IE56"/>
<protein>
    <submittedName>
        <fullName evidence="2">Uncharacterized protein</fullName>
    </submittedName>
</protein>